<accession>A0AAQ3L1C6</accession>
<evidence type="ECO:0000313" key="2">
    <source>
        <dbReference type="EMBL" id="WOL18595.1"/>
    </source>
</evidence>
<protein>
    <submittedName>
        <fullName evidence="2">Uncharacterized protein</fullName>
    </submittedName>
</protein>
<dbReference type="PANTHER" id="PTHR35167:SF3">
    <property type="entry name" value="OS05G0216466 PROTEIN"/>
    <property type="match status" value="1"/>
</dbReference>
<feature type="region of interest" description="Disordered" evidence="1">
    <location>
        <begin position="46"/>
        <end position="104"/>
    </location>
</feature>
<name>A0AAQ3L1C6_9LILI</name>
<dbReference type="EMBL" id="CP136898">
    <property type="protein sequence ID" value="WOL18595.1"/>
    <property type="molecule type" value="Genomic_DNA"/>
</dbReference>
<keyword evidence="3" id="KW-1185">Reference proteome</keyword>
<organism evidence="2 3">
    <name type="scientific">Canna indica</name>
    <name type="common">Indian-shot</name>
    <dbReference type="NCBI Taxonomy" id="4628"/>
    <lineage>
        <taxon>Eukaryota</taxon>
        <taxon>Viridiplantae</taxon>
        <taxon>Streptophyta</taxon>
        <taxon>Embryophyta</taxon>
        <taxon>Tracheophyta</taxon>
        <taxon>Spermatophyta</taxon>
        <taxon>Magnoliopsida</taxon>
        <taxon>Liliopsida</taxon>
        <taxon>Zingiberales</taxon>
        <taxon>Cannaceae</taxon>
        <taxon>Canna</taxon>
    </lineage>
</organism>
<dbReference type="AlphaFoldDB" id="A0AAQ3L1C6"/>
<proteinExistence type="predicted"/>
<feature type="compositionally biased region" description="Acidic residues" evidence="1">
    <location>
        <begin position="85"/>
        <end position="97"/>
    </location>
</feature>
<reference evidence="2 3" key="1">
    <citation type="submission" date="2023-10" db="EMBL/GenBank/DDBJ databases">
        <title>Chromosome-scale genome assembly provides insights into flower coloration mechanisms of Canna indica.</title>
        <authorList>
            <person name="Li C."/>
        </authorList>
    </citation>
    <scope>NUCLEOTIDE SEQUENCE [LARGE SCALE GENOMIC DNA]</scope>
    <source>
        <tissue evidence="2">Flower</tissue>
    </source>
</reference>
<feature type="compositionally biased region" description="Low complexity" evidence="1">
    <location>
        <begin position="46"/>
        <end position="69"/>
    </location>
</feature>
<evidence type="ECO:0000256" key="1">
    <source>
        <dbReference type="SAM" id="MobiDB-lite"/>
    </source>
</evidence>
<dbReference type="PANTHER" id="PTHR35167">
    <property type="entry name" value="OS05G0216466 PROTEIN"/>
    <property type="match status" value="1"/>
</dbReference>
<evidence type="ECO:0000313" key="3">
    <source>
        <dbReference type="Proteomes" id="UP001327560"/>
    </source>
</evidence>
<sequence>MGRTLNRSHLPLLLLPVRAPSIPWDATGDLFTPAELAAAEQLVQLSESSAESAAAAPCAAAESSSSSSSPRSVNTRPPPEAVMMEAEEEEEEEEEEETGLRRRTKRYRPIADLYAATRPIKGRGLRLSRACDRRLRF</sequence>
<dbReference type="Proteomes" id="UP001327560">
    <property type="component" value="Chromosome 9"/>
</dbReference>
<gene>
    <name evidence="2" type="ORF">Cni_G27392</name>
</gene>